<evidence type="ECO:0000313" key="2">
    <source>
        <dbReference type="EMBL" id="NKY13010.1"/>
    </source>
</evidence>
<sequence length="80" mass="8338">MSDTLRWPKSGHSSPGGGECVETALDWHASSYSGDWEDACVEVAACSRTVHVRDSKSPDGGSLTVAPSTWEAFLAGATAP</sequence>
<keyword evidence="3" id="KW-1185">Reference proteome</keyword>
<dbReference type="AlphaFoldDB" id="A0AA44DAU8"/>
<evidence type="ECO:0000313" key="3">
    <source>
        <dbReference type="Proteomes" id="UP000570003"/>
    </source>
</evidence>
<feature type="domain" description="DUF397" evidence="1">
    <location>
        <begin position="26"/>
        <end position="77"/>
    </location>
</feature>
<dbReference type="Pfam" id="PF04149">
    <property type="entry name" value="DUF397"/>
    <property type="match status" value="1"/>
</dbReference>
<proteinExistence type="predicted"/>
<accession>A0AA44DAU8</accession>
<dbReference type="EMBL" id="JAAXOU010000011">
    <property type="protein sequence ID" value="NKY13010.1"/>
    <property type="molecule type" value="Genomic_DNA"/>
</dbReference>
<name>A0AA44DAU8_STRE0</name>
<gene>
    <name evidence="2" type="ORF">HGA06_02155</name>
</gene>
<evidence type="ECO:0000259" key="1">
    <source>
        <dbReference type="Pfam" id="PF04149"/>
    </source>
</evidence>
<comment type="caution">
    <text evidence="2">The sequence shown here is derived from an EMBL/GenBank/DDBJ whole genome shotgun (WGS) entry which is preliminary data.</text>
</comment>
<dbReference type="RefSeq" id="WP_168437285.1">
    <property type="nucleotide sequence ID" value="NZ_JAAXOU010000011.1"/>
</dbReference>
<dbReference type="Proteomes" id="UP000570003">
    <property type="component" value="Unassembled WGS sequence"/>
</dbReference>
<reference evidence="2 3" key="1">
    <citation type="submission" date="2020-04" db="EMBL/GenBank/DDBJ databases">
        <title>MicrobeNet Type strains.</title>
        <authorList>
            <person name="Nicholson A.C."/>
        </authorList>
    </citation>
    <scope>NUCLEOTIDE SEQUENCE [LARGE SCALE GENOMIC DNA]</scope>
    <source>
        <strain evidence="2 3">DSM 40738</strain>
    </source>
</reference>
<protein>
    <submittedName>
        <fullName evidence="2">DUF397 domain-containing protein</fullName>
    </submittedName>
</protein>
<dbReference type="InterPro" id="IPR007278">
    <property type="entry name" value="DUF397"/>
</dbReference>
<organism evidence="2 3">
    <name type="scientific">Streptomyces somaliensis (strain ATCC 33201 / DSM 40738 / JCM 12659 / KCTC 9044 / NCTC 11332 / NRRL B-12077 / IP 733)</name>
    <dbReference type="NCBI Taxonomy" id="1134445"/>
    <lineage>
        <taxon>Bacteria</taxon>
        <taxon>Bacillati</taxon>
        <taxon>Actinomycetota</taxon>
        <taxon>Actinomycetes</taxon>
        <taxon>Kitasatosporales</taxon>
        <taxon>Streptomycetaceae</taxon>
        <taxon>Streptomyces</taxon>
    </lineage>
</organism>